<sequence length="133" mass="14230">MNAQLQHYADKLAYEIDAWDLSEALRAGERIVVIDARSPSAYAQEHIPGAVNLPHRTMDTATTGALDREALYVSYCDGIGCNASTKGAYRLAQLGFKVKELIGGLDWWKRDGYATAGDAASCGLDNADCGCAG</sequence>
<evidence type="ECO:0000259" key="1">
    <source>
        <dbReference type="PROSITE" id="PS50206"/>
    </source>
</evidence>
<protein>
    <submittedName>
        <fullName evidence="2">Rhodanese</fullName>
    </submittedName>
</protein>
<dbReference type="InterPro" id="IPR001307">
    <property type="entry name" value="Thiosulphate_STrfase_CS"/>
</dbReference>
<organism evidence="2 3">
    <name type="scientific">Chitiniphilus shinanonensis</name>
    <dbReference type="NCBI Taxonomy" id="553088"/>
    <lineage>
        <taxon>Bacteria</taxon>
        <taxon>Pseudomonadati</taxon>
        <taxon>Pseudomonadota</taxon>
        <taxon>Betaproteobacteria</taxon>
        <taxon>Neisseriales</taxon>
        <taxon>Chitinibacteraceae</taxon>
        <taxon>Chitiniphilus</taxon>
    </lineage>
</organism>
<dbReference type="SMART" id="SM00450">
    <property type="entry name" value="RHOD"/>
    <property type="match status" value="1"/>
</dbReference>
<evidence type="ECO:0000313" key="2">
    <source>
        <dbReference type="EMBL" id="GLS03441.1"/>
    </source>
</evidence>
<dbReference type="PANTHER" id="PTHR43031">
    <property type="entry name" value="FAD-DEPENDENT OXIDOREDUCTASE"/>
    <property type="match status" value="1"/>
</dbReference>
<dbReference type="PROSITE" id="PS50206">
    <property type="entry name" value="RHODANESE_3"/>
    <property type="match status" value="1"/>
</dbReference>
<dbReference type="InterPro" id="IPR050229">
    <property type="entry name" value="GlpE_sulfurtransferase"/>
</dbReference>
<dbReference type="SUPFAM" id="SSF52821">
    <property type="entry name" value="Rhodanese/Cell cycle control phosphatase"/>
    <property type="match status" value="1"/>
</dbReference>
<dbReference type="PROSITE" id="PS00380">
    <property type="entry name" value="RHODANESE_1"/>
    <property type="match status" value="1"/>
</dbReference>
<reference evidence="3" key="1">
    <citation type="journal article" date="2019" name="Int. J. Syst. Evol. Microbiol.">
        <title>The Global Catalogue of Microorganisms (GCM) 10K type strain sequencing project: providing services to taxonomists for standard genome sequencing and annotation.</title>
        <authorList>
            <consortium name="The Broad Institute Genomics Platform"/>
            <consortium name="The Broad Institute Genome Sequencing Center for Infectious Disease"/>
            <person name="Wu L."/>
            <person name="Ma J."/>
        </authorList>
    </citation>
    <scope>NUCLEOTIDE SEQUENCE [LARGE SCALE GENOMIC DNA]</scope>
    <source>
        <strain evidence="3">NBRC 104970</strain>
    </source>
</reference>
<dbReference type="InterPro" id="IPR001763">
    <property type="entry name" value="Rhodanese-like_dom"/>
</dbReference>
<dbReference type="Pfam" id="PF00581">
    <property type="entry name" value="Rhodanese"/>
    <property type="match status" value="1"/>
</dbReference>
<dbReference type="InterPro" id="IPR036873">
    <property type="entry name" value="Rhodanese-like_dom_sf"/>
</dbReference>
<dbReference type="PANTHER" id="PTHR43031:SF1">
    <property type="entry name" value="PYRIDINE NUCLEOTIDE-DISULPHIDE OXIDOREDUCTASE"/>
    <property type="match status" value="1"/>
</dbReference>
<comment type="caution">
    <text evidence="2">The sequence shown here is derived from an EMBL/GenBank/DDBJ whole genome shotgun (WGS) entry which is preliminary data.</text>
</comment>
<name>A0ABQ6BNJ1_9NEIS</name>
<dbReference type="Proteomes" id="UP001156836">
    <property type="component" value="Unassembled WGS sequence"/>
</dbReference>
<dbReference type="EMBL" id="BSOZ01000005">
    <property type="protein sequence ID" value="GLS03441.1"/>
    <property type="molecule type" value="Genomic_DNA"/>
</dbReference>
<dbReference type="Gene3D" id="3.40.250.10">
    <property type="entry name" value="Rhodanese-like domain"/>
    <property type="match status" value="1"/>
</dbReference>
<keyword evidence="3" id="KW-1185">Reference proteome</keyword>
<gene>
    <name evidence="2" type="ORF">GCM10007860_05850</name>
</gene>
<dbReference type="RefSeq" id="WP_018748760.1">
    <property type="nucleotide sequence ID" value="NZ_BSOZ01000005.1"/>
</dbReference>
<accession>A0ABQ6BNJ1</accession>
<proteinExistence type="predicted"/>
<feature type="domain" description="Rhodanese" evidence="1">
    <location>
        <begin position="27"/>
        <end position="117"/>
    </location>
</feature>
<evidence type="ECO:0000313" key="3">
    <source>
        <dbReference type="Proteomes" id="UP001156836"/>
    </source>
</evidence>